<evidence type="ECO:0000313" key="3">
    <source>
        <dbReference type="Proteomes" id="UP000255411"/>
    </source>
</evidence>
<name>A0A345VJC2_9STRE</name>
<dbReference type="EMBL" id="CP022601">
    <property type="protein sequence ID" value="AXJ12824.1"/>
    <property type="molecule type" value="Genomic_DNA"/>
</dbReference>
<evidence type="ECO:0000313" key="2">
    <source>
        <dbReference type="EMBL" id="AXJ12824.1"/>
    </source>
</evidence>
<reference evidence="2 3" key="1">
    <citation type="submission" date="2017-07" db="EMBL/GenBank/DDBJ databases">
        <title>Streptococcus pluranimalium as cause of bovine abortion.</title>
        <authorList>
            <person name="Rodriguez Campos S."/>
            <person name="Gobeli Brawand S."/>
            <person name="Brodard I."/>
            <person name="Rychener L."/>
            <person name="Perreten V."/>
        </authorList>
    </citation>
    <scope>NUCLEOTIDE SEQUENCE [LARGE SCALE GENOMIC DNA]</scope>
    <source>
        <strain evidence="2 3">14A0014</strain>
    </source>
</reference>
<sequence length="189" mass="21377">MAETFDYVAFAKAFESRYGRPPTAAELEQKVDPLEGIVTYHTPEETQAEIERINASYKPSLSERLKTGLSFVTRNFFRAIMLLIKTPVYLTLFFFNLIKSAIGVLVIWFVSKFMMGWIVGIIAGFIYGFELSNNPFPSPIKEVIDFAFGVDFFQTAVPDFFPNPVLDAWIIGIAIIFLALVTTFSKTEV</sequence>
<dbReference type="Proteomes" id="UP000255411">
    <property type="component" value="Chromosome"/>
</dbReference>
<keyword evidence="1" id="KW-0472">Membrane</keyword>
<feature type="transmembrane region" description="Helical" evidence="1">
    <location>
        <begin position="168"/>
        <end position="185"/>
    </location>
</feature>
<keyword evidence="1" id="KW-1133">Transmembrane helix</keyword>
<keyword evidence="1" id="KW-0812">Transmembrane</keyword>
<gene>
    <name evidence="2" type="ORF">Sp14A_09030</name>
</gene>
<dbReference type="RefSeq" id="WP_115130060.1">
    <property type="nucleotide sequence ID" value="NZ_CP022601.1"/>
</dbReference>
<feature type="transmembrane region" description="Helical" evidence="1">
    <location>
        <begin position="105"/>
        <end position="129"/>
    </location>
</feature>
<organism evidence="2 3">
    <name type="scientific">Streptococcus pluranimalium</name>
    <dbReference type="NCBI Taxonomy" id="82348"/>
    <lineage>
        <taxon>Bacteria</taxon>
        <taxon>Bacillati</taxon>
        <taxon>Bacillota</taxon>
        <taxon>Bacilli</taxon>
        <taxon>Lactobacillales</taxon>
        <taxon>Streptococcaceae</taxon>
        <taxon>Streptococcus</taxon>
    </lineage>
</organism>
<proteinExistence type="predicted"/>
<accession>A0A345VJC2</accession>
<feature type="transmembrane region" description="Helical" evidence="1">
    <location>
        <begin position="76"/>
        <end position="98"/>
    </location>
</feature>
<dbReference type="AlphaFoldDB" id="A0A345VJC2"/>
<protein>
    <submittedName>
        <fullName evidence="2">Uncharacterized protein</fullName>
    </submittedName>
</protein>
<evidence type="ECO:0000256" key="1">
    <source>
        <dbReference type="SAM" id="Phobius"/>
    </source>
</evidence>